<evidence type="ECO:0000313" key="5">
    <source>
        <dbReference type="Proteomes" id="UP001642484"/>
    </source>
</evidence>
<gene>
    <name evidence="4" type="ORF">CCMP2556_LOCUS21406</name>
</gene>
<dbReference type="CDD" id="cd00207">
    <property type="entry name" value="fer2"/>
    <property type="match status" value="1"/>
</dbReference>
<feature type="compositionally biased region" description="Pro residues" evidence="3">
    <location>
        <begin position="52"/>
        <end position="61"/>
    </location>
</feature>
<evidence type="ECO:0000313" key="4">
    <source>
        <dbReference type="EMBL" id="CAK9039451.1"/>
    </source>
</evidence>
<dbReference type="EMBL" id="CAXAMN010012947">
    <property type="protein sequence ID" value="CAK9039451.1"/>
    <property type="molecule type" value="Genomic_DNA"/>
</dbReference>
<keyword evidence="2" id="KW-0411">Iron-sulfur</keyword>
<dbReference type="InterPro" id="IPR001041">
    <property type="entry name" value="2Fe-2S_ferredoxin-type"/>
</dbReference>
<evidence type="ECO:0000256" key="1">
    <source>
        <dbReference type="ARBA" id="ARBA00022714"/>
    </source>
</evidence>
<dbReference type="PROSITE" id="PS00197">
    <property type="entry name" value="2FE2S_FER_1"/>
    <property type="match status" value="1"/>
</dbReference>
<dbReference type="InterPro" id="IPR036010">
    <property type="entry name" value="2Fe-2S_ferredoxin-like_sf"/>
</dbReference>
<dbReference type="InterPro" id="IPR012675">
    <property type="entry name" value="Beta-grasp_dom_sf"/>
</dbReference>
<dbReference type="InterPro" id="IPR006058">
    <property type="entry name" value="2Fe2S_fd_BS"/>
</dbReference>
<dbReference type="Gene3D" id="3.10.20.30">
    <property type="match status" value="1"/>
</dbReference>
<keyword evidence="5" id="KW-1185">Reference proteome</keyword>
<sequence length="416" mass="46116">MISHDSLRSALGADPAGQDASQRAQGIGGFSPPRGKAIEALRCGERQTEAPLSPPPTPPGGVPTRTARTARRWWSAEILREEKPDRSRCFWGDRSGLCLEAKRAGDRCDPAEQKSGKSCGCKSLHLMHGLVGECCAALLQASASAVHVQVQINNETKMVFSQQTILESSIKDFAMRIPFNCRAGICGACEERDSWESGVWAPARNRVGVHRTPGTRQVDLCDATATYTFYFRQESSFTTLALAHEAFGGVQVQADQLQQLSWLDGHGARRPLEADDAQHYLQGIFRHLLKDSAVVMVPEASLAPLSLQEDATEHLTYRLMKTPCNKIEWHVDLMDSQHLCVTEIEELALGSDIIWSMRRQGHELDAEEALGLLETVRLLLPVASKVSHDPEDEYLTELFQEDACYFEEHGCYPPDY</sequence>
<keyword evidence="1" id="KW-0001">2Fe-2S</keyword>
<reference evidence="4 5" key="1">
    <citation type="submission" date="2024-02" db="EMBL/GenBank/DDBJ databases">
        <authorList>
            <person name="Chen Y."/>
            <person name="Shah S."/>
            <person name="Dougan E. K."/>
            <person name="Thang M."/>
            <person name="Chan C."/>
        </authorList>
    </citation>
    <scope>NUCLEOTIDE SEQUENCE [LARGE SCALE GENOMIC DNA]</scope>
</reference>
<name>A0ABP0LJS6_9DINO</name>
<keyword evidence="1" id="KW-0408">Iron</keyword>
<dbReference type="Proteomes" id="UP001642484">
    <property type="component" value="Unassembled WGS sequence"/>
</dbReference>
<evidence type="ECO:0000256" key="2">
    <source>
        <dbReference type="ARBA" id="ARBA00023014"/>
    </source>
</evidence>
<keyword evidence="1" id="KW-0479">Metal-binding</keyword>
<organism evidence="4 5">
    <name type="scientific">Durusdinium trenchii</name>
    <dbReference type="NCBI Taxonomy" id="1381693"/>
    <lineage>
        <taxon>Eukaryota</taxon>
        <taxon>Sar</taxon>
        <taxon>Alveolata</taxon>
        <taxon>Dinophyceae</taxon>
        <taxon>Suessiales</taxon>
        <taxon>Symbiodiniaceae</taxon>
        <taxon>Durusdinium</taxon>
    </lineage>
</organism>
<evidence type="ECO:0000256" key="3">
    <source>
        <dbReference type="SAM" id="MobiDB-lite"/>
    </source>
</evidence>
<protein>
    <submittedName>
        <fullName evidence="4">Uncharacterized protein</fullName>
    </submittedName>
</protein>
<feature type="region of interest" description="Disordered" evidence="3">
    <location>
        <begin position="1"/>
        <end position="32"/>
    </location>
</feature>
<proteinExistence type="predicted"/>
<dbReference type="SUPFAM" id="SSF54292">
    <property type="entry name" value="2Fe-2S ferredoxin-like"/>
    <property type="match status" value="1"/>
</dbReference>
<feature type="region of interest" description="Disordered" evidence="3">
    <location>
        <begin position="46"/>
        <end position="67"/>
    </location>
</feature>
<comment type="caution">
    <text evidence="4">The sequence shown here is derived from an EMBL/GenBank/DDBJ whole genome shotgun (WGS) entry which is preliminary data.</text>
</comment>
<accession>A0ABP0LJS6</accession>